<accession>A0A1C6RHG4</accession>
<protein>
    <submittedName>
        <fullName evidence="3">mRNA interferase MazF</fullName>
    </submittedName>
</protein>
<evidence type="ECO:0000256" key="2">
    <source>
        <dbReference type="ARBA" id="ARBA00022649"/>
    </source>
</evidence>
<proteinExistence type="inferred from homology"/>
<dbReference type="InterPro" id="IPR003477">
    <property type="entry name" value="PemK-like"/>
</dbReference>
<evidence type="ECO:0000256" key="1">
    <source>
        <dbReference type="ARBA" id="ARBA00007521"/>
    </source>
</evidence>
<evidence type="ECO:0000313" key="3">
    <source>
        <dbReference type="EMBL" id="SCL16601.1"/>
    </source>
</evidence>
<dbReference type="GO" id="GO:0004521">
    <property type="term" value="F:RNA endonuclease activity"/>
    <property type="evidence" value="ECO:0007669"/>
    <property type="project" value="TreeGrafter"/>
</dbReference>
<sequence length="115" mass="13107">MSRWLKPWEVWWLDFDPTAGHEQRGHRPALVVSSPFHLALTGGALVSVLPLTSRERPGWLHRVRIDIPGHRAGWAITEQIRTVSAARLTGRTPIHRLTPEQVAEVRSVLRQMIDL</sequence>
<dbReference type="GO" id="GO:0016075">
    <property type="term" value="P:rRNA catabolic process"/>
    <property type="evidence" value="ECO:0007669"/>
    <property type="project" value="TreeGrafter"/>
</dbReference>
<name>A0A1C6RHG4_9ACTN</name>
<reference evidence="4" key="1">
    <citation type="submission" date="2016-06" db="EMBL/GenBank/DDBJ databases">
        <authorList>
            <person name="Varghese N."/>
            <person name="Submissions Spin"/>
        </authorList>
    </citation>
    <scope>NUCLEOTIDE SEQUENCE [LARGE SCALE GENOMIC DNA]</scope>
    <source>
        <strain evidence="4">DSM 45431</strain>
    </source>
</reference>
<keyword evidence="4" id="KW-1185">Reference proteome</keyword>
<dbReference type="Gene3D" id="2.30.30.110">
    <property type="match status" value="1"/>
</dbReference>
<comment type="similarity">
    <text evidence="1">Belongs to the PemK/MazF family.</text>
</comment>
<dbReference type="GO" id="GO:0006402">
    <property type="term" value="P:mRNA catabolic process"/>
    <property type="evidence" value="ECO:0007669"/>
    <property type="project" value="TreeGrafter"/>
</dbReference>
<keyword evidence="2" id="KW-1277">Toxin-antitoxin system</keyword>
<dbReference type="Pfam" id="PF02452">
    <property type="entry name" value="PemK_toxin"/>
    <property type="match status" value="1"/>
</dbReference>
<organism evidence="3 4">
    <name type="scientific">Micromonospora rhizosphaerae</name>
    <dbReference type="NCBI Taxonomy" id="568872"/>
    <lineage>
        <taxon>Bacteria</taxon>
        <taxon>Bacillati</taxon>
        <taxon>Actinomycetota</taxon>
        <taxon>Actinomycetes</taxon>
        <taxon>Micromonosporales</taxon>
        <taxon>Micromonosporaceae</taxon>
        <taxon>Micromonospora</taxon>
    </lineage>
</organism>
<gene>
    <name evidence="3" type="ORF">GA0070624_1060</name>
</gene>
<dbReference type="PANTHER" id="PTHR33988">
    <property type="entry name" value="ENDORIBONUCLEASE MAZF-RELATED"/>
    <property type="match status" value="1"/>
</dbReference>
<dbReference type="STRING" id="568872.GA0070624_1060"/>
<dbReference type="EMBL" id="FMHV01000002">
    <property type="protein sequence ID" value="SCL16601.1"/>
    <property type="molecule type" value="Genomic_DNA"/>
</dbReference>
<dbReference type="InterPro" id="IPR011067">
    <property type="entry name" value="Plasmid_toxin/cell-grow_inhib"/>
</dbReference>
<dbReference type="SUPFAM" id="SSF50118">
    <property type="entry name" value="Cell growth inhibitor/plasmid maintenance toxic component"/>
    <property type="match status" value="1"/>
</dbReference>
<dbReference type="Proteomes" id="UP000199413">
    <property type="component" value="Unassembled WGS sequence"/>
</dbReference>
<dbReference type="RefSeq" id="WP_176731602.1">
    <property type="nucleotide sequence ID" value="NZ_FMHV01000002.1"/>
</dbReference>
<evidence type="ECO:0000313" key="4">
    <source>
        <dbReference type="Proteomes" id="UP000199413"/>
    </source>
</evidence>
<dbReference type="AlphaFoldDB" id="A0A1C6RHG4"/>
<dbReference type="GO" id="GO:0003677">
    <property type="term" value="F:DNA binding"/>
    <property type="evidence" value="ECO:0007669"/>
    <property type="project" value="InterPro"/>
</dbReference>